<evidence type="ECO:0000256" key="7">
    <source>
        <dbReference type="PIRSR" id="PIRSR601952-1"/>
    </source>
</evidence>
<accession>A0AAP4WYF9</accession>
<comment type="similarity">
    <text evidence="1 9">Belongs to the alkaline phosphatase family.</text>
</comment>
<evidence type="ECO:0000256" key="6">
    <source>
        <dbReference type="ARBA" id="ARBA00022842"/>
    </source>
</evidence>
<dbReference type="GO" id="GO:0046872">
    <property type="term" value="F:metal ion binding"/>
    <property type="evidence" value="ECO:0007669"/>
    <property type="project" value="UniProtKB-KW"/>
</dbReference>
<evidence type="ECO:0000256" key="10">
    <source>
        <dbReference type="SAM" id="SignalP"/>
    </source>
</evidence>
<feature type="binding site" evidence="8">
    <location>
        <position position="351"/>
    </location>
    <ligand>
        <name>Zn(2+)</name>
        <dbReference type="ChEBI" id="CHEBI:29105"/>
        <label>2</label>
    </ligand>
</feature>
<protein>
    <submittedName>
        <fullName evidence="11">Alkaline phosphatase</fullName>
    </submittedName>
</protein>
<dbReference type="SMART" id="SM00098">
    <property type="entry name" value="alkPPc"/>
    <property type="match status" value="1"/>
</dbReference>
<evidence type="ECO:0000256" key="5">
    <source>
        <dbReference type="ARBA" id="ARBA00022833"/>
    </source>
</evidence>
<proteinExistence type="inferred from homology"/>
<evidence type="ECO:0000313" key="11">
    <source>
        <dbReference type="EMBL" id="MDO6672099.1"/>
    </source>
</evidence>
<feature type="chain" id="PRO_5043035711" evidence="10">
    <location>
        <begin position="37"/>
        <end position="539"/>
    </location>
</feature>
<feature type="binding site" evidence="8">
    <location>
        <position position="48"/>
    </location>
    <ligand>
        <name>Zn(2+)</name>
        <dbReference type="ChEBI" id="CHEBI:29105"/>
        <label>2</label>
    </ligand>
</feature>
<evidence type="ECO:0000256" key="1">
    <source>
        <dbReference type="ARBA" id="ARBA00005984"/>
    </source>
</evidence>
<dbReference type="PROSITE" id="PS00123">
    <property type="entry name" value="ALKALINE_PHOSPHATASE"/>
    <property type="match status" value="1"/>
</dbReference>
<organism evidence="11 12">
    <name type="scientific">Cobetia amphilecti</name>
    <dbReference type="NCBI Taxonomy" id="1055104"/>
    <lineage>
        <taxon>Bacteria</taxon>
        <taxon>Pseudomonadati</taxon>
        <taxon>Pseudomonadota</taxon>
        <taxon>Gammaproteobacteria</taxon>
        <taxon>Oceanospirillales</taxon>
        <taxon>Halomonadaceae</taxon>
        <taxon>Cobetia</taxon>
    </lineage>
</organism>
<dbReference type="Gene3D" id="1.10.1200.140">
    <property type="entry name" value="Alkaline phosphatase, crown domain"/>
    <property type="match status" value="1"/>
</dbReference>
<keyword evidence="10" id="KW-0732">Signal</keyword>
<keyword evidence="4" id="KW-0378">Hydrolase</keyword>
<evidence type="ECO:0000256" key="2">
    <source>
        <dbReference type="ARBA" id="ARBA00022553"/>
    </source>
</evidence>
<comment type="cofactor">
    <cofactor evidence="8">
        <name>Mg(2+)</name>
        <dbReference type="ChEBI" id="CHEBI:18420"/>
    </cofactor>
    <text evidence="8">Binds 1 Mg(2+) ion.</text>
</comment>
<evidence type="ECO:0000256" key="3">
    <source>
        <dbReference type="ARBA" id="ARBA00022723"/>
    </source>
</evidence>
<comment type="caution">
    <text evidence="11">The sequence shown here is derived from an EMBL/GenBank/DDBJ whole genome shotgun (WGS) entry which is preliminary data.</text>
</comment>
<keyword evidence="6 8" id="KW-0460">Magnesium</keyword>
<comment type="cofactor">
    <cofactor evidence="8">
        <name>Zn(2+)</name>
        <dbReference type="ChEBI" id="CHEBI:29105"/>
    </cofactor>
    <text evidence="8">Binds 2 Zn(2+) ions.</text>
</comment>
<dbReference type="PANTHER" id="PTHR11596">
    <property type="entry name" value="ALKALINE PHOSPHATASE"/>
    <property type="match status" value="1"/>
</dbReference>
<dbReference type="GO" id="GO:0004035">
    <property type="term" value="F:alkaline phosphatase activity"/>
    <property type="evidence" value="ECO:0007669"/>
    <property type="project" value="TreeGrafter"/>
</dbReference>
<feature type="binding site" evidence="8">
    <location>
        <position position="304"/>
    </location>
    <ligand>
        <name>Mg(2+)</name>
        <dbReference type="ChEBI" id="CHEBI:18420"/>
    </ligand>
</feature>
<dbReference type="CDD" id="cd16012">
    <property type="entry name" value="ALP"/>
    <property type="match status" value="1"/>
</dbReference>
<gene>
    <name evidence="11" type="ORF">Q4535_08185</name>
</gene>
<dbReference type="SUPFAM" id="SSF53649">
    <property type="entry name" value="Alkaline phosphatase-like"/>
    <property type="match status" value="1"/>
</dbReference>
<sequence length="539" mass="58492">MTMMMPHQNRQGRWCRKGWAVVALTGSMSWMPLANAAEIKNVILMIGDGMGPQQVGMLETYANRAPDSIYQGRSTALYQLAKEGVVGASLTHPEDAVVVDSACSATQLSTGIFTGGEVIGIDSEGNRVETVLELAKRVGKATGLVSDTRLTHATPAAFAAHQPHRSLENAIAEDMLMTGPDVMLSGGLRHFVPQSVSEPGESAGSVETLMQGAWSPTSKRKDERNLLQEAADQGYGLAFTRDQMAALNGTKVLGLFANSGMADGISYRDSHDDPQRQQPTLHEMTQKALSMLEQDDDGFFLMVEGGQIDWAAHSNDAGTMLNELIKFDEAVQGVYDWARERDDTIILVTADHETGAFGFSYSSANLPAAQKKSGPAFADQDYAPNFNFGDFSILDSLYEQKQTYYELLSDFEALPQGERTPARLMAAVNGNSDFQITEAQAAEVLANKPNPYHVDGHSYLGVSEVPAVHDFDAFFPYNDRGNLLARALATQQNTVWGTGTHTHTPVNVFAWGPANDILPVSSILHHSEIGQYLKTVVAK</sequence>
<dbReference type="Proteomes" id="UP001170481">
    <property type="component" value="Unassembled WGS sequence"/>
</dbReference>
<feature type="binding site" evidence="8">
    <location>
        <position position="352"/>
    </location>
    <ligand>
        <name>Zn(2+)</name>
        <dbReference type="ChEBI" id="CHEBI:29105"/>
        <label>2</label>
    </ligand>
</feature>
<dbReference type="InterPro" id="IPR018299">
    <property type="entry name" value="Alkaline_phosphatase_AS"/>
</dbReference>
<dbReference type="InterPro" id="IPR042085">
    <property type="entry name" value="Ap_crown"/>
</dbReference>
<dbReference type="RefSeq" id="WP_303593735.1">
    <property type="nucleotide sequence ID" value="NZ_JAUORK010000008.1"/>
</dbReference>
<dbReference type="Pfam" id="PF00245">
    <property type="entry name" value="Alk_phosphatase"/>
    <property type="match status" value="1"/>
</dbReference>
<keyword evidence="2" id="KW-0597">Phosphoprotein</keyword>
<dbReference type="PRINTS" id="PR00113">
    <property type="entry name" value="ALKPHPHTASE"/>
</dbReference>
<evidence type="ECO:0000313" key="12">
    <source>
        <dbReference type="Proteomes" id="UP001170481"/>
    </source>
</evidence>
<dbReference type="EMBL" id="JAUORK010000008">
    <property type="protein sequence ID" value="MDO6672099.1"/>
    <property type="molecule type" value="Genomic_DNA"/>
</dbReference>
<feature type="binding site" evidence="8">
    <location>
        <position position="501"/>
    </location>
    <ligand>
        <name>Zn(2+)</name>
        <dbReference type="ChEBI" id="CHEBI:29105"/>
        <label>2</label>
    </ligand>
</feature>
<feature type="binding site" evidence="8">
    <location>
        <position position="152"/>
    </location>
    <ligand>
        <name>Mg(2+)</name>
        <dbReference type="ChEBI" id="CHEBI:18420"/>
    </ligand>
</feature>
<dbReference type="Gene3D" id="3.40.720.10">
    <property type="entry name" value="Alkaline Phosphatase, subunit A"/>
    <property type="match status" value="2"/>
</dbReference>
<evidence type="ECO:0000256" key="4">
    <source>
        <dbReference type="ARBA" id="ARBA00022801"/>
    </source>
</evidence>
<feature type="binding site" evidence="8">
    <location>
        <position position="48"/>
    </location>
    <ligand>
        <name>Mg(2+)</name>
        <dbReference type="ChEBI" id="CHEBI:18420"/>
    </ligand>
</feature>
<keyword evidence="5 8" id="KW-0862">Zinc</keyword>
<dbReference type="InterPro" id="IPR001952">
    <property type="entry name" value="Alkaline_phosphatase"/>
</dbReference>
<name>A0AAP4WYF9_9GAMM</name>
<evidence type="ECO:0000256" key="9">
    <source>
        <dbReference type="RuleBase" id="RU003946"/>
    </source>
</evidence>
<dbReference type="PANTHER" id="PTHR11596:SF5">
    <property type="entry name" value="ALKALINE PHOSPHATASE"/>
    <property type="match status" value="1"/>
</dbReference>
<feature type="active site" description="Phosphoserine intermediate" evidence="7">
    <location>
        <position position="101"/>
    </location>
</feature>
<feature type="binding site" evidence="8">
    <location>
        <position position="309"/>
    </location>
    <ligand>
        <name>Zn(2+)</name>
        <dbReference type="ChEBI" id="CHEBI:29105"/>
        <label>2</label>
    </ligand>
</feature>
<feature type="signal peptide" evidence="10">
    <location>
        <begin position="1"/>
        <end position="36"/>
    </location>
</feature>
<feature type="binding site" evidence="8">
    <location>
        <position position="313"/>
    </location>
    <ligand>
        <name>Zn(2+)</name>
        <dbReference type="ChEBI" id="CHEBI:29105"/>
        <label>2</label>
    </ligand>
</feature>
<feature type="binding site" evidence="8">
    <location>
        <position position="154"/>
    </location>
    <ligand>
        <name>Mg(2+)</name>
        <dbReference type="ChEBI" id="CHEBI:18420"/>
    </ligand>
</feature>
<dbReference type="AlphaFoldDB" id="A0AAP4WYF9"/>
<dbReference type="InterPro" id="IPR017850">
    <property type="entry name" value="Alkaline_phosphatase_core_sf"/>
</dbReference>
<keyword evidence="3 8" id="KW-0479">Metal-binding</keyword>
<reference evidence="11" key="1">
    <citation type="submission" date="2023-07" db="EMBL/GenBank/DDBJ databases">
        <title>Genome content predicts the carbon catabolic preferences of heterotrophic bacteria.</title>
        <authorList>
            <person name="Gralka M."/>
        </authorList>
    </citation>
    <scope>NUCLEOTIDE SEQUENCE</scope>
    <source>
        <strain evidence="11">C2R13</strain>
    </source>
</reference>
<evidence type="ECO:0000256" key="8">
    <source>
        <dbReference type="PIRSR" id="PIRSR601952-2"/>
    </source>
</evidence>